<dbReference type="EMBL" id="SJSM01000011">
    <property type="protein sequence ID" value="TCC94696.1"/>
    <property type="molecule type" value="Genomic_DNA"/>
</dbReference>
<evidence type="ECO:0000313" key="2">
    <source>
        <dbReference type="EMBL" id="TCC94696.1"/>
    </source>
</evidence>
<reference evidence="2 4" key="1">
    <citation type="submission" date="2019-02" db="EMBL/GenBank/DDBJ databases">
        <title>Pedobacter sp. RP-3-8 sp. nov., isolated from Arctic soil.</title>
        <authorList>
            <person name="Dahal R.H."/>
        </authorList>
    </citation>
    <scope>NUCLEOTIDE SEQUENCE [LARGE SCALE GENOMIC DNA]</scope>
    <source>
        <strain evidence="2 4">RP-3-8</strain>
    </source>
</reference>
<reference evidence="3 5" key="2">
    <citation type="submission" date="2019-04" db="EMBL/GenBank/DDBJ databases">
        <title>Pedobacter sp. RP-1-16 sp. nov., isolated from Arctic soil.</title>
        <authorList>
            <person name="Dahal R.H."/>
            <person name="Kim D.-U."/>
        </authorList>
    </citation>
    <scope>NUCLEOTIDE SEQUENCE [LARGE SCALE GENOMIC DNA]</scope>
    <source>
        <strain evidence="3 5">RP-1-16</strain>
    </source>
</reference>
<dbReference type="EMBL" id="SWDX01000003">
    <property type="protein sequence ID" value="TKC62401.1"/>
    <property type="molecule type" value="Genomic_DNA"/>
</dbReference>
<feature type="transmembrane region" description="Helical" evidence="1">
    <location>
        <begin position="94"/>
        <end position="111"/>
    </location>
</feature>
<evidence type="ECO:0000313" key="3">
    <source>
        <dbReference type="EMBL" id="TKC62401.1"/>
    </source>
</evidence>
<accession>A0A4U1GEA0</accession>
<keyword evidence="1" id="KW-0472">Membrane</keyword>
<organism evidence="3 5">
    <name type="scientific">Pedobacter hiemivivus</name>
    <dbReference type="NCBI Taxonomy" id="2530454"/>
    <lineage>
        <taxon>Bacteria</taxon>
        <taxon>Pseudomonadati</taxon>
        <taxon>Bacteroidota</taxon>
        <taxon>Sphingobacteriia</taxon>
        <taxon>Sphingobacteriales</taxon>
        <taxon>Sphingobacteriaceae</taxon>
        <taxon>Pedobacter</taxon>
    </lineage>
</organism>
<protein>
    <recommendedName>
        <fullName evidence="6">DoxX family protein</fullName>
    </recommendedName>
</protein>
<name>A0A4U1GEA0_9SPHI</name>
<keyword evidence="4" id="KW-1185">Reference proteome</keyword>
<dbReference type="RefSeq" id="WP_131610348.1">
    <property type="nucleotide sequence ID" value="NZ_SJSM01000011.1"/>
</dbReference>
<gene>
    <name evidence="2" type="ORF">EZ444_17010</name>
    <name evidence="3" type="ORF">FBD94_09275</name>
</gene>
<sequence>MTAKIISGLLIGITAYFSFKHGWEALHINNHPAQAQMMNDLGIQKTFIPLIAIVSIAIALLILFPQTFFIGNLMNAFLILTIMALSLKTGNYKTALIEIPFLIMPLLMIWLKHPFKN</sequence>
<feature type="transmembrane region" description="Helical" evidence="1">
    <location>
        <begin position="46"/>
        <end position="64"/>
    </location>
</feature>
<comment type="caution">
    <text evidence="3">The sequence shown here is derived from an EMBL/GenBank/DDBJ whole genome shotgun (WGS) entry which is preliminary data.</text>
</comment>
<proteinExistence type="predicted"/>
<evidence type="ECO:0000313" key="5">
    <source>
        <dbReference type="Proteomes" id="UP000309594"/>
    </source>
</evidence>
<evidence type="ECO:0000256" key="1">
    <source>
        <dbReference type="SAM" id="Phobius"/>
    </source>
</evidence>
<dbReference type="Proteomes" id="UP000291117">
    <property type="component" value="Unassembled WGS sequence"/>
</dbReference>
<dbReference type="OrthoDB" id="826196at2"/>
<evidence type="ECO:0008006" key="6">
    <source>
        <dbReference type="Google" id="ProtNLM"/>
    </source>
</evidence>
<dbReference type="AlphaFoldDB" id="A0A4U1GEA0"/>
<dbReference type="Proteomes" id="UP000309594">
    <property type="component" value="Unassembled WGS sequence"/>
</dbReference>
<evidence type="ECO:0000313" key="4">
    <source>
        <dbReference type="Proteomes" id="UP000291117"/>
    </source>
</evidence>
<keyword evidence="1" id="KW-0812">Transmembrane</keyword>
<accession>A0A4V2MJL3</accession>
<keyword evidence="1" id="KW-1133">Transmembrane helix</keyword>
<feature type="transmembrane region" description="Helical" evidence="1">
    <location>
        <begin position="70"/>
        <end position="87"/>
    </location>
</feature>